<dbReference type="Proteomes" id="UP001497744">
    <property type="component" value="Unassembled WGS sequence"/>
</dbReference>
<dbReference type="AlphaFoldDB" id="A0AAV4LZH7"/>
<dbReference type="EMBL" id="BPLF01000004">
    <property type="protein sequence ID" value="GIX65207.1"/>
    <property type="molecule type" value="Genomic_DNA"/>
</dbReference>
<dbReference type="RefSeq" id="XP_067717276.1">
    <property type="nucleotide sequence ID" value="XM_067861175.1"/>
</dbReference>
<organism evidence="2 3">
    <name type="scientific">Babesia caballi</name>
    <dbReference type="NCBI Taxonomy" id="5871"/>
    <lineage>
        <taxon>Eukaryota</taxon>
        <taxon>Sar</taxon>
        <taxon>Alveolata</taxon>
        <taxon>Apicomplexa</taxon>
        <taxon>Aconoidasida</taxon>
        <taxon>Piroplasmida</taxon>
        <taxon>Babesiidae</taxon>
        <taxon>Babesia</taxon>
    </lineage>
</organism>
<gene>
    <name evidence="2" type="ORF">BcabD6B2_46420</name>
</gene>
<feature type="compositionally biased region" description="Basic and acidic residues" evidence="1">
    <location>
        <begin position="8"/>
        <end position="22"/>
    </location>
</feature>
<protein>
    <submittedName>
        <fullName evidence="2">Bifunctional 5,10-methylene-tetrahydrofolate dehydrogenase/5,10-methylene-tetrahydrofolate cyclohydrolase</fullName>
    </submittedName>
</protein>
<reference evidence="2 3" key="1">
    <citation type="submission" date="2021-06" db="EMBL/GenBank/DDBJ databases">
        <title>Genome sequence of Babesia caballi.</title>
        <authorList>
            <person name="Yamagishi J."/>
            <person name="Kidaka T."/>
            <person name="Ochi A."/>
        </authorList>
    </citation>
    <scope>NUCLEOTIDE SEQUENCE [LARGE SCALE GENOMIC DNA]</scope>
    <source>
        <strain evidence="2">USDA-D6B2</strain>
    </source>
</reference>
<sequence length="177" mass="18098">MGTGSEAVTREERDEPPAREPLEAIVGREELVHAVGAELDDVADLVGVAHLVRDSAEHGVAVGRVRPENVEDALVLLGLGDGRDGDGAHDPLDVGHVVDGLPDAAVHAQDLALDHGAERHALEDLVEAVPAAVGVLALLAQPAAALVLEAVDGVDAAVLVVAAQHVNLRGVLALEGE</sequence>
<comment type="caution">
    <text evidence="2">The sequence shown here is derived from an EMBL/GenBank/DDBJ whole genome shotgun (WGS) entry which is preliminary data.</text>
</comment>
<evidence type="ECO:0000313" key="2">
    <source>
        <dbReference type="EMBL" id="GIX65207.1"/>
    </source>
</evidence>
<evidence type="ECO:0000313" key="3">
    <source>
        <dbReference type="Proteomes" id="UP001497744"/>
    </source>
</evidence>
<evidence type="ECO:0000256" key="1">
    <source>
        <dbReference type="SAM" id="MobiDB-lite"/>
    </source>
</evidence>
<proteinExistence type="predicted"/>
<dbReference type="GeneID" id="94196688"/>
<name>A0AAV4LZH7_BABCB</name>
<accession>A0AAV4LZH7</accession>
<keyword evidence="3" id="KW-1185">Reference proteome</keyword>
<feature type="region of interest" description="Disordered" evidence="1">
    <location>
        <begin position="1"/>
        <end position="22"/>
    </location>
</feature>